<name>A0AA41Q343_9ACTN</name>
<proteinExistence type="predicted"/>
<feature type="region of interest" description="Disordered" evidence="1">
    <location>
        <begin position="67"/>
        <end position="93"/>
    </location>
</feature>
<accession>A0AA41Q343</accession>
<dbReference type="AlphaFoldDB" id="A0AA41Q343"/>
<evidence type="ECO:0000313" key="4">
    <source>
        <dbReference type="Proteomes" id="UP001165378"/>
    </source>
</evidence>
<keyword evidence="2" id="KW-0472">Membrane</keyword>
<gene>
    <name evidence="3" type="ORF">LZ495_26135</name>
</gene>
<keyword evidence="2" id="KW-1133">Transmembrane helix</keyword>
<protein>
    <recommendedName>
        <fullName evidence="5">Holin</fullName>
    </recommendedName>
</protein>
<reference evidence="3" key="1">
    <citation type="submission" date="2022-01" db="EMBL/GenBank/DDBJ databases">
        <title>Genome-Based Taxonomic Classification of the Phylum Actinobacteria.</title>
        <authorList>
            <person name="Gao Y."/>
        </authorList>
    </citation>
    <scope>NUCLEOTIDE SEQUENCE</scope>
    <source>
        <strain evidence="3">KLBMP 8922</strain>
    </source>
</reference>
<evidence type="ECO:0000256" key="1">
    <source>
        <dbReference type="SAM" id="MobiDB-lite"/>
    </source>
</evidence>
<sequence>MSERQDAARRTVRTVLQTALALAAALPLIVSAAGLPESLPGVALALAVAAGVTRVMALEAVDRLLPGWLRRGGPDGPVSSGGQGGRGSREGAR</sequence>
<evidence type="ECO:0000313" key="3">
    <source>
        <dbReference type="EMBL" id="MCF2530678.1"/>
    </source>
</evidence>
<evidence type="ECO:0008006" key="5">
    <source>
        <dbReference type="Google" id="ProtNLM"/>
    </source>
</evidence>
<evidence type="ECO:0000256" key="2">
    <source>
        <dbReference type="SAM" id="Phobius"/>
    </source>
</evidence>
<keyword evidence="4" id="KW-1185">Reference proteome</keyword>
<organism evidence="3 4">
    <name type="scientific">Yinghuangia soli</name>
    <dbReference type="NCBI Taxonomy" id="2908204"/>
    <lineage>
        <taxon>Bacteria</taxon>
        <taxon>Bacillati</taxon>
        <taxon>Actinomycetota</taxon>
        <taxon>Actinomycetes</taxon>
        <taxon>Kitasatosporales</taxon>
        <taxon>Streptomycetaceae</taxon>
        <taxon>Yinghuangia</taxon>
    </lineage>
</organism>
<comment type="caution">
    <text evidence="3">The sequence shown here is derived from an EMBL/GenBank/DDBJ whole genome shotgun (WGS) entry which is preliminary data.</text>
</comment>
<dbReference type="EMBL" id="JAKFHA010000017">
    <property type="protein sequence ID" value="MCF2530678.1"/>
    <property type="molecule type" value="Genomic_DNA"/>
</dbReference>
<dbReference type="Proteomes" id="UP001165378">
    <property type="component" value="Unassembled WGS sequence"/>
</dbReference>
<keyword evidence="2" id="KW-0812">Transmembrane</keyword>
<dbReference type="RefSeq" id="WP_235055356.1">
    <property type="nucleotide sequence ID" value="NZ_JAKFHA010000017.1"/>
</dbReference>
<feature type="transmembrane region" description="Helical" evidence="2">
    <location>
        <begin position="42"/>
        <end position="61"/>
    </location>
</feature>